<dbReference type="AlphaFoldDB" id="A0A9D1R0G8"/>
<evidence type="ECO:0000313" key="2">
    <source>
        <dbReference type="Proteomes" id="UP000824264"/>
    </source>
</evidence>
<sequence length="247" mass="26945">MFKVILPVLLIVLAVYIGMNTRGGLVRGVADGMLVSPARPAVAVRPAPAFALADARRADLAPPVQGSMLHSTSVQVFYALYDRETPDPARLAAVLAISQQKETWPVQPEMDFPVLRHQALDLDGFSGFADTYVLPAADDPWHDEAEAWTGGSLVRRFTFILWFYKAKLIVEYREPLPAPTDLPLADNLPALAAFEGRALSSFNLLSGDAKKGGVTLPKPTERLPYPPAGVNRQALTAFIGQLWDVRN</sequence>
<proteinExistence type="predicted"/>
<gene>
    <name evidence="1" type="ORF">H9874_01780</name>
</gene>
<organism evidence="1 2">
    <name type="scientific">Candidatus Bilophila faecipullorum</name>
    <dbReference type="NCBI Taxonomy" id="2838482"/>
    <lineage>
        <taxon>Bacteria</taxon>
        <taxon>Pseudomonadati</taxon>
        <taxon>Thermodesulfobacteriota</taxon>
        <taxon>Desulfovibrionia</taxon>
        <taxon>Desulfovibrionales</taxon>
        <taxon>Desulfovibrionaceae</taxon>
        <taxon>Bilophila</taxon>
    </lineage>
</organism>
<reference evidence="1" key="2">
    <citation type="submission" date="2021-04" db="EMBL/GenBank/DDBJ databases">
        <authorList>
            <person name="Gilroy R."/>
        </authorList>
    </citation>
    <scope>NUCLEOTIDE SEQUENCE</scope>
    <source>
        <strain evidence="1">ChiSxjej5B17-1746</strain>
    </source>
</reference>
<name>A0A9D1R0G8_9BACT</name>
<dbReference type="InterPro" id="IPR032323">
    <property type="entry name" value="DUF4851"/>
</dbReference>
<accession>A0A9D1R0G8</accession>
<dbReference type="Proteomes" id="UP000824264">
    <property type="component" value="Unassembled WGS sequence"/>
</dbReference>
<dbReference type="EMBL" id="DXGI01000069">
    <property type="protein sequence ID" value="HIW77861.1"/>
    <property type="molecule type" value="Genomic_DNA"/>
</dbReference>
<protein>
    <submittedName>
        <fullName evidence="1">DUF4851 domain-containing protein</fullName>
    </submittedName>
</protein>
<dbReference type="Pfam" id="PF16143">
    <property type="entry name" value="DUF4851"/>
    <property type="match status" value="1"/>
</dbReference>
<evidence type="ECO:0000313" key="1">
    <source>
        <dbReference type="EMBL" id="HIW77861.1"/>
    </source>
</evidence>
<reference evidence="1" key="1">
    <citation type="journal article" date="2021" name="PeerJ">
        <title>Extensive microbial diversity within the chicken gut microbiome revealed by metagenomics and culture.</title>
        <authorList>
            <person name="Gilroy R."/>
            <person name="Ravi A."/>
            <person name="Getino M."/>
            <person name="Pursley I."/>
            <person name="Horton D.L."/>
            <person name="Alikhan N.F."/>
            <person name="Baker D."/>
            <person name="Gharbi K."/>
            <person name="Hall N."/>
            <person name="Watson M."/>
            <person name="Adriaenssens E.M."/>
            <person name="Foster-Nyarko E."/>
            <person name="Jarju S."/>
            <person name="Secka A."/>
            <person name="Antonio M."/>
            <person name="Oren A."/>
            <person name="Chaudhuri R.R."/>
            <person name="La Ragione R."/>
            <person name="Hildebrand F."/>
            <person name="Pallen M.J."/>
        </authorList>
    </citation>
    <scope>NUCLEOTIDE SEQUENCE</scope>
    <source>
        <strain evidence="1">ChiSxjej5B17-1746</strain>
    </source>
</reference>
<comment type="caution">
    <text evidence="1">The sequence shown here is derived from an EMBL/GenBank/DDBJ whole genome shotgun (WGS) entry which is preliminary data.</text>
</comment>